<dbReference type="EMBL" id="AP024445">
    <property type="protein sequence ID" value="BCS22784.1"/>
    <property type="molecule type" value="Genomic_DNA"/>
</dbReference>
<dbReference type="AlphaFoldDB" id="A0A7R7XLI3"/>
<reference evidence="2" key="1">
    <citation type="submission" date="2021-01" db="EMBL/GenBank/DDBJ databases">
        <authorList>
            <consortium name="Aspergillus puulaauensis MK2 genome sequencing consortium"/>
            <person name="Kazuki M."/>
            <person name="Futagami T."/>
        </authorList>
    </citation>
    <scope>NUCLEOTIDE SEQUENCE</scope>
    <source>
        <strain evidence="2">MK2</strain>
    </source>
</reference>
<reference evidence="2" key="2">
    <citation type="submission" date="2021-02" db="EMBL/GenBank/DDBJ databases">
        <title>Aspergillus puulaauensis MK2 genome sequence.</title>
        <authorList>
            <person name="Futagami T."/>
            <person name="Mori K."/>
            <person name="Kadooka C."/>
            <person name="Tanaka T."/>
        </authorList>
    </citation>
    <scope>NUCLEOTIDE SEQUENCE</scope>
    <source>
        <strain evidence="2">MK2</strain>
    </source>
</reference>
<sequence>MLQVKASSLLGNPDTAESTSASNLYLFQKNLNPPKEHPTLAQARKVLRPSKPKVSNPRDRGTGRSPANNPRGLTGWQQKKMDVAPDVPIPVKPPCLSDTPDCRLQRRDEYIVHYGKAGRLTPWREGEKLLSSSSKKERG</sequence>
<feature type="compositionally biased region" description="Polar residues" evidence="1">
    <location>
        <begin position="1"/>
        <end position="31"/>
    </location>
</feature>
<evidence type="ECO:0000313" key="3">
    <source>
        <dbReference type="Proteomes" id="UP000654913"/>
    </source>
</evidence>
<feature type="region of interest" description="Disordered" evidence="1">
    <location>
        <begin position="1"/>
        <end position="79"/>
    </location>
</feature>
<organism evidence="2 3">
    <name type="scientific">Aspergillus puulaauensis</name>
    <dbReference type="NCBI Taxonomy" id="1220207"/>
    <lineage>
        <taxon>Eukaryota</taxon>
        <taxon>Fungi</taxon>
        <taxon>Dikarya</taxon>
        <taxon>Ascomycota</taxon>
        <taxon>Pezizomycotina</taxon>
        <taxon>Eurotiomycetes</taxon>
        <taxon>Eurotiomycetidae</taxon>
        <taxon>Eurotiales</taxon>
        <taxon>Aspergillaceae</taxon>
        <taxon>Aspergillus</taxon>
    </lineage>
</organism>
<dbReference type="OrthoDB" id="10622167at2759"/>
<protein>
    <submittedName>
        <fullName evidence="2">Uncharacterized protein</fullName>
    </submittedName>
</protein>
<gene>
    <name evidence="2" type="ORF">APUU_31009A</name>
</gene>
<dbReference type="GeneID" id="64972789"/>
<dbReference type="RefSeq" id="XP_041554978.1">
    <property type="nucleotide sequence ID" value="XM_041702166.1"/>
</dbReference>
<proteinExistence type="predicted"/>
<name>A0A7R7XLI3_9EURO</name>
<evidence type="ECO:0000313" key="2">
    <source>
        <dbReference type="EMBL" id="BCS22784.1"/>
    </source>
</evidence>
<dbReference type="KEGG" id="apuu:APUU_31009A"/>
<dbReference type="Proteomes" id="UP000654913">
    <property type="component" value="Chromosome 3"/>
</dbReference>
<evidence type="ECO:0000256" key="1">
    <source>
        <dbReference type="SAM" id="MobiDB-lite"/>
    </source>
</evidence>
<keyword evidence="3" id="KW-1185">Reference proteome</keyword>
<accession>A0A7R7XLI3</accession>